<dbReference type="EMBL" id="WIQW01000001">
    <property type="protein sequence ID" value="KAF3113492.1"/>
    <property type="molecule type" value="Genomic_DNA"/>
</dbReference>
<feature type="repeat" description="ANK" evidence="3">
    <location>
        <begin position="953"/>
        <end position="985"/>
    </location>
</feature>
<dbReference type="SUPFAM" id="SSF53167">
    <property type="entry name" value="Purine and uridine phosphorylases"/>
    <property type="match status" value="1"/>
</dbReference>
<feature type="repeat" description="ANK" evidence="3">
    <location>
        <begin position="1085"/>
        <end position="1117"/>
    </location>
</feature>
<dbReference type="Pfam" id="PF24883">
    <property type="entry name" value="NPHP3_N"/>
    <property type="match status" value="1"/>
</dbReference>
<protein>
    <submittedName>
        <fullName evidence="7">Uncharacterized protein</fullName>
    </submittedName>
</protein>
<accession>A0A7C8NFA0</accession>
<keyword evidence="2 3" id="KW-0040">ANK repeat</keyword>
<feature type="repeat" description="ANK" evidence="3">
    <location>
        <begin position="1019"/>
        <end position="1051"/>
    </location>
</feature>
<dbReference type="Gene3D" id="1.25.40.20">
    <property type="entry name" value="Ankyrin repeat-containing domain"/>
    <property type="match status" value="6"/>
</dbReference>
<dbReference type="InterPro" id="IPR002110">
    <property type="entry name" value="Ankyrin_rpt"/>
</dbReference>
<feature type="repeat" description="ANK" evidence="3">
    <location>
        <begin position="1183"/>
        <end position="1215"/>
    </location>
</feature>
<dbReference type="Pfam" id="PF22939">
    <property type="entry name" value="WHD_GPIID"/>
    <property type="match status" value="1"/>
</dbReference>
<feature type="repeat" description="ANK" evidence="3">
    <location>
        <begin position="1216"/>
        <end position="1248"/>
    </location>
</feature>
<proteinExistence type="predicted"/>
<evidence type="ECO:0000259" key="6">
    <source>
        <dbReference type="Pfam" id="PF24883"/>
    </source>
</evidence>
<feature type="repeat" description="ANK" evidence="3">
    <location>
        <begin position="1150"/>
        <end position="1182"/>
    </location>
</feature>
<dbReference type="SUPFAM" id="SSF48403">
    <property type="entry name" value="Ankyrin repeat"/>
    <property type="match status" value="2"/>
</dbReference>
<sequence>MAAKSQKSHNEYTIGWVCALPKEQTAAIAMLDERHENLPHPAQSGDDNSYALGSIGVHNIVIACLPKGKIGTVSAASVALHMIRTFPNIKFGLMVGIGGGIPNKGKIRLGDVVVGTPTGPFPGVVQWDIGKATQGGGFERTGALNNPPNFLLTALGRLETEQELSGSKVSEYLEQMIIKFPKLTKYVKLESFEDVLFKSSYDHRDTPEDPGEADEEDEEGSDDEEDEEDGDEDEEEESCRHCDKSKIVKRKARDMRVHFGLIASGNQVIKDAKFRDDLNKALGGQVLCVEMEAAGLLHNFPCIVIRGICDYADSHKNKVWQEHSAAVAAAFAKELLGYVPASDVDGVGPVKDIIKSVARIEEKVEKVHSRLDRKDDLEVLDWLTPIDYTSQQTDYLNQRQQGTGEWLLNSTEYKNWLTADTKKKVLFCPGIPGAGKTILTSIVVDDLTTRFSKLKIGLAYIYCNFRRKDEQKIQSLLASLLKQLALTSTQSDLPEAVKEMYQRNTEKRMRPSIDDIFRALQSVSKEYERVFIIVDALDECQTSNNCREIFLSKLFQLQSNCGTNLFITSRALPEIMKKFGSVDAEVLEVRAHKEDVRNFLEAQISSSGEQLLIDCREEIKDEITNVVDGMFLLAQLHFEAIKTKTSLKKMRSALKTLSAGEKAYDNAYEDAMARIEAQSDDFKDLAYHVLWWIIRAKRPINTAELRHALGVEVNESRIDEENCPENTKMASVCAGLVMVDEESQVIRLVHYTTQEYFERTWTRWFSEADRNIAETCVTYLSHEIFMKEGPTRNDEDLEARLQSNPLYDYAANHWGYHVRISLIGNTPLVMTFLESRNAVLACSQAMTAPIESYDIEKFEGWTGVHLAAYAGVYESVVGMLDKEAVIDVKGGDGQISLPPVKTSEQAKAKAPINMEIKDGDGRTPLSLAVASGQAAVVKFLINRGADLEAKDKSNRTPLLLAVVHEREEAIELLIDGGADLEVKDRSGRTPLLLAVLYGRQAVLELLIERGADLEAKNKDGRTPLGLAIEEGHEAMARFLIDKGANLEAQDNDGKTILILATLYNRKAMVELLINKGANLEATDKRDQTPLYLAAFEEHHEILSLLMDGGANLETEDGCGQTPLSLASEQGSEEVVRLLMDKGANLEALWDGQTALCLAAEGGYEAIVGLLIDRGADMEVQNDDGMTPLCLAAKANRDAVARLLIDKGASLETKDREERTALFVAAEDGNEEVVRLLISKGADLETKNEFGQTPLCRAAGVGWDMVAKPLLDAGANADARDEDGATPLCLTAETGCEEVAVLLIDKGVDLEARNQDGQTPLALAAKNGREAVVRLLIDRGANITSKDEDGRTPLRLAEKNGYQTVAMLLKDAAMGAQM</sequence>
<dbReference type="PROSITE" id="PS50088">
    <property type="entry name" value="ANK_REPEAT"/>
    <property type="match status" value="13"/>
</dbReference>
<evidence type="ECO:0000256" key="4">
    <source>
        <dbReference type="SAM" id="MobiDB-lite"/>
    </source>
</evidence>
<organism evidence="7 8">
    <name type="scientific">Orbilia oligospora</name>
    <name type="common">Nematode-trapping fungus</name>
    <name type="synonym">Arthrobotrys oligospora</name>
    <dbReference type="NCBI Taxonomy" id="2813651"/>
    <lineage>
        <taxon>Eukaryota</taxon>
        <taxon>Fungi</taxon>
        <taxon>Dikarya</taxon>
        <taxon>Ascomycota</taxon>
        <taxon>Pezizomycotina</taxon>
        <taxon>Orbiliomycetes</taxon>
        <taxon>Orbiliales</taxon>
        <taxon>Orbiliaceae</taxon>
        <taxon>Orbilia</taxon>
    </lineage>
</organism>
<evidence type="ECO:0000256" key="2">
    <source>
        <dbReference type="ARBA" id="ARBA00023043"/>
    </source>
</evidence>
<dbReference type="Proteomes" id="UP000475325">
    <property type="component" value="Unassembled WGS sequence"/>
</dbReference>
<dbReference type="GO" id="GO:0003824">
    <property type="term" value="F:catalytic activity"/>
    <property type="evidence" value="ECO:0007669"/>
    <property type="project" value="InterPro"/>
</dbReference>
<feature type="repeat" description="ANK" evidence="3">
    <location>
        <begin position="986"/>
        <end position="1018"/>
    </location>
</feature>
<comment type="caution">
    <text evidence="7">The sequence shown here is derived from an EMBL/GenBank/DDBJ whole genome shotgun (WGS) entry which is preliminary data.</text>
</comment>
<dbReference type="Pfam" id="PF00023">
    <property type="entry name" value="Ank"/>
    <property type="match status" value="2"/>
</dbReference>
<feature type="domain" description="Nephrocystin 3-like N-terminal" evidence="6">
    <location>
        <begin position="402"/>
        <end position="570"/>
    </location>
</feature>
<dbReference type="PRINTS" id="PR01415">
    <property type="entry name" value="ANKYRIN"/>
</dbReference>
<evidence type="ECO:0000313" key="8">
    <source>
        <dbReference type="Proteomes" id="UP000475325"/>
    </source>
</evidence>
<dbReference type="InterPro" id="IPR050889">
    <property type="entry name" value="Dendritic_Spine_Reg/Scaffold"/>
</dbReference>
<keyword evidence="1" id="KW-0677">Repeat</keyword>
<name>A0A7C8NFA0_ORBOL</name>
<dbReference type="PROSITE" id="PS50297">
    <property type="entry name" value="ANK_REP_REGION"/>
    <property type="match status" value="13"/>
</dbReference>
<feature type="repeat" description="ANK" evidence="3">
    <location>
        <begin position="1315"/>
        <end position="1347"/>
    </location>
</feature>
<feature type="region of interest" description="Disordered" evidence="4">
    <location>
        <begin position="200"/>
        <end position="241"/>
    </location>
</feature>
<dbReference type="SMART" id="SM00248">
    <property type="entry name" value="ANK"/>
    <property type="match status" value="15"/>
</dbReference>
<dbReference type="Gene3D" id="3.40.50.300">
    <property type="entry name" value="P-loop containing nucleotide triphosphate hydrolases"/>
    <property type="match status" value="1"/>
</dbReference>
<evidence type="ECO:0000256" key="3">
    <source>
        <dbReference type="PROSITE-ProRule" id="PRU00023"/>
    </source>
</evidence>
<dbReference type="Pfam" id="PF12796">
    <property type="entry name" value="Ank_2"/>
    <property type="match status" value="4"/>
</dbReference>
<dbReference type="PANTHER" id="PTHR24166">
    <property type="entry name" value="ROLLING PEBBLES, ISOFORM B"/>
    <property type="match status" value="1"/>
</dbReference>
<feature type="repeat" description="ANK" evidence="3">
    <location>
        <begin position="1052"/>
        <end position="1084"/>
    </location>
</feature>
<dbReference type="PANTHER" id="PTHR24166:SF48">
    <property type="entry name" value="PROTEIN VAPYRIN"/>
    <property type="match status" value="1"/>
</dbReference>
<evidence type="ECO:0000259" key="5">
    <source>
        <dbReference type="Pfam" id="PF22939"/>
    </source>
</evidence>
<gene>
    <name evidence="7" type="ORF">TWF102_000151</name>
</gene>
<dbReference type="InterPro" id="IPR056884">
    <property type="entry name" value="NPHP3-like_N"/>
</dbReference>
<dbReference type="SUPFAM" id="SSF52540">
    <property type="entry name" value="P-loop containing nucleoside triphosphate hydrolases"/>
    <property type="match status" value="1"/>
</dbReference>
<feature type="repeat" description="ANK" evidence="3">
    <location>
        <begin position="1282"/>
        <end position="1314"/>
    </location>
</feature>
<dbReference type="InterPro" id="IPR036770">
    <property type="entry name" value="Ankyrin_rpt-contain_sf"/>
</dbReference>
<dbReference type="Gene3D" id="3.40.50.1580">
    <property type="entry name" value="Nucleoside phosphorylase domain"/>
    <property type="match status" value="1"/>
</dbReference>
<evidence type="ECO:0000256" key="1">
    <source>
        <dbReference type="ARBA" id="ARBA00022737"/>
    </source>
</evidence>
<feature type="repeat" description="ANK" evidence="3">
    <location>
        <begin position="1249"/>
        <end position="1281"/>
    </location>
</feature>
<feature type="compositionally biased region" description="Acidic residues" evidence="4">
    <location>
        <begin position="208"/>
        <end position="237"/>
    </location>
</feature>
<dbReference type="InterPro" id="IPR054471">
    <property type="entry name" value="GPIID_WHD"/>
</dbReference>
<dbReference type="InterPro" id="IPR027417">
    <property type="entry name" value="P-loop_NTPase"/>
</dbReference>
<evidence type="ECO:0000313" key="7">
    <source>
        <dbReference type="EMBL" id="KAF3113492.1"/>
    </source>
</evidence>
<dbReference type="GO" id="GO:0009116">
    <property type="term" value="P:nucleoside metabolic process"/>
    <property type="evidence" value="ECO:0007669"/>
    <property type="project" value="InterPro"/>
</dbReference>
<feature type="repeat" description="ANK" evidence="3">
    <location>
        <begin position="920"/>
        <end position="952"/>
    </location>
</feature>
<feature type="domain" description="GPI inositol-deacylase winged helix" evidence="5">
    <location>
        <begin position="678"/>
        <end position="757"/>
    </location>
</feature>
<reference evidence="7 8" key="1">
    <citation type="submission" date="2019-06" db="EMBL/GenBank/DDBJ databases">
        <authorList>
            <person name="Palmer J.M."/>
        </authorList>
    </citation>
    <scope>NUCLEOTIDE SEQUENCE [LARGE SCALE GENOMIC DNA]</scope>
    <source>
        <strain evidence="7 8">TWF102</strain>
    </source>
</reference>
<dbReference type="InterPro" id="IPR035994">
    <property type="entry name" value="Nucleoside_phosphorylase_sf"/>
</dbReference>
<feature type="repeat" description="ANK" evidence="3">
    <location>
        <begin position="1118"/>
        <end position="1150"/>
    </location>
</feature>